<gene>
    <name evidence="1" type="ORF">F0L74_21940</name>
</gene>
<dbReference type="RefSeq" id="WP_149840057.1">
    <property type="nucleotide sequence ID" value="NZ_VUOC01000004.1"/>
</dbReference>
<proteinExistence type="predicted"/>
<organism evidence="1 2">
    <name type="scientific">Chitinophaga agrisoli</name>
    <dbReference type="NCBI Taxonomy" id="2607653"/>
    <lineage>
        <taxon>Bacteria</taxon>
        <taxon>Pseudomonadati</taxon>
        <taxon>Bacteroidota</taxon>
        <taxon>Chitinophagia</taxon>
        <taxon>Chitinophagales</taxon>
        <taxon>Chitinophagaceae</taxon>
        <taxon>Chitinophaga</taxon>
    </lineage>
</organism>
<dbReference type="EMBL" id="VUOC01000004">
    <property type="protein sequence ID" value="KAA2238878.1"/>
    <property type="molecule type" value="Genomic_DNA"/>
</dbReference>
<accession>A0A5B2VJP0</accession>
<keyword evidence="2" id="KW-1185">Reference proteome</keyword>
<reference evidence="1 2" key="2">
    <citation type="submission" date="2019-09" db="EMBL/GenBank/DDBJ databases">
        <authorList>
            <person name="Jin C."/>
        </authorList>
    </citation>
    <scope>NUCLEOTIDE SEQUENCE [LARGE SCALE GENOMIC DNA]</scope>
    <source>
        <strain evidence="1 2">BN140078</strain>
    </source>
</reference>
<dbReference type="Proteomes" id="UP000324611">
    <property type="component" value="Unassembled WGS sequence"/>
</dbReference>
<evidence type="ECO:0000313" key="2">
    <source>
        <dbReference type="Proteomes" id="UP000324611"/>
    </source>
</evidence>
<name>A0A5B2VJP0_9BACT</name>
<comment type="caution">
    <text evidence="1">The sequence shown here is derived from an EMBL/GenBank/DDBJ whole genome shotgun (WGS) entry which is preliminary data.</text>
</comment>
<dbReference type="AlphaFoldDB" id="A0A5B2VJP0"/>
<protein>
    <submittedName>
        <fullName evidence="1">Uncharacterized protein</fullName>
    </submittedName>
</protein>
<reference evidence="1 2" key="1">
    <citation type="submission" date="2019-09" db="EMBL/GenBank/DDBJ databases">
        <title>Chitinophaga ginsengihumi sp. nov., isolated from soil of ginseng rhizosphere.</title>
        <authorList>
            <person name="Lee J."/>
        </authorList>
    </citation>
    <scope>NUCLEOTIDE SEQUENCE [LARGE SCALE GENOMIC DNA]</scope>
    <source>
        <strain evidence="1 2">BN140078</strain>
    </source>
</reference>
<sequence>MEEIKNILAQKDITIEKLIECFDLVKANGDVAAIKFDGERTRNQYTVFISFPNKGREIIRSDGEDLRAALINVLNEYIG</sequence>
<evidence type="ECO:0000313" key="1">
    <source>
        <dbReference type="EMBL" id="KAA2238878.1"/>
    </source>
</evidence>